<dbReference type="Gene3D" id="3.30.1360.40">
    <property type="match status" value="1"/>
</dbReference>
<dbReference type="SMART" id="SM00796">
    <property type="entry name" value="AHS1"/>
    <property type="match status" value="1"/>
</dbReference>
<dbReference type="NCBIfam" id="TIGR00724">
    <property type="entry name" value="urea_amlyse_rel"/>
    <property type="match status" value="1"/>
</dbReference>
<keyword evidence="8" id="KW-1185">Reference proteome</keyword>
<dbReference type="Proteomes" id="UP000315730">
    <property type="component" value="Unassembled WGS sequence"/>
</dbReference>
<dbReference type="AlphaFoldDB" id="A0A4Y4D4D2"/>
<dbReference type="RefSeq" id="WP_141270306.1">
    <property type="nucleotide sequence ID" value="NZ_BJNW01000022.1"/>
</dbReference>
<dbReference type="PANTHER" id="PTHR43309:SF3">
    <property type="entry name" value="5-OXOPROLINASE SUBUNIT C"/>
    <property type="match status" value="1"/>
</dbReference>
<dbReference type="PANTHER" id="PTHR43309">
    <property type="entry name" value="5-OXOPROLINASE SUBUNIT C"/>
    <property type="match status" value="1"/>
</dbReference>
<keyword evidence="3" id="KW-0067">ATP-binding</keyword>
<dbReference type="GO" id="GO:0005524">
    <property type="term" value="F:ATP binding"/>
    <property type="evidence" value="ECO:0007669"/>
    <property type="project" value="UniProtKB-KW"/>
</dbReference>
<dbReference type="InterPro" id="IPR003778">
    <property type="entry name" value="CT_A_B"/>
</dbReference>
<accession>A0A4Y4D4D2</accession>
<evidence type="ECO:0000259" key="6">
    <source>
        <dbReference type="SMART" id="SM00797"/>
    </source>
</evidence>
<reference evidence="7 8" key="1">
    <citation type="submission" date="2019-06" db="EMBL/GenBank/DDBJ databases">
        <title>Whole genome shotgun sequence of Kocuria varians NBRC 15358.</title>
        <authorList>
            <person name="Hosoyama A."/>
            <person name="Uohara A."/>
            <person name="Ohji S."/>
            <person name="Ichikawa N."/>
        </authorList>
    </citation>
    <scope>NUCLEOTIDE SEQUENCE [LARGE SCALE GENOMIC DNA]</scope>
    <source>
        <strain evidence="7 8">NBRC 15358</strain>
    </source>
</reference>
<keyword evidence="2 7" id="KW-0378">Hydrolase</keyword>
<feature type="region of interest" description="Disordered" evidence="4">
    <location>
        <begin position="1"/>
        <end position="20"/>
    </location>
</feature>
<organism evidence="7 8">
    <name type="scientific">Kocuria varians</name>
    <name type="common">Micrococcus varians</name>
    <dbReference type="NCBI Taxonomy" id="1272"/>
    <lineage>
        <taxon>Bacteria</taxon>
        <taxon>Bacillati</taxon>
        <taxon>Actinomycetota</taxon>
        <taxon>Actinomycetes</taxon>
        <taxon>Micrococcales</taxon>
        <taxon>Micrococcaceae</taxon>
        <taxon>Kocuria</taxon>
    </lineage>
</organism>
<evidence type="ECO:0000256" key="1">
    <source>
        <dbReference type="ARBA" id="ARBA00022741"/>
    </source>
</evidence>
<dbReference type="OrthoDB" id="9768696at2"/>
<dbReference type="Pfam" id="PF02626">
    <property type="entry name" value="CT_A_B"/>
    <property type="match status" value="1"/>
</dbReference>
<dbReference type="STRING" id="1272.GCA_900014985_01791"/>
<dbReference type="SMART" id="SM00797">
    <property type="entry name" value="AHS2"/>
    <property type="match status" value="1"/>
</dbReference>
<evidence type="ECO:0000256" key="2">
    <source>
        <dbReference type="ARBA" id="ARBA00022801"/>
    </source>
</evidence>
<dbReference type="Pfam" id="PF02682">
    <property type="entry name" value="CT_C_D"/>
    <property type="match status" value="1"/>
</dbReference>
<keyword evidence="1" id="KW-0547">Nucleotide-binding</keyword>
<evidence type="ECO:0000259" key="5">
    <source>
        <dbReference type="SMART" id="SM00796"/>
    </source>
</evidence>
<sequence length="562" mass="57462">MSSGPFPAEGHRPSGGAPASPAVRWAGTKAFLLDCGSLPEVTRWHAHLAAHPFPGQTDVLAAAATVLVSFVSARAARAAADAIDSVHPAASAEAQGKTVEIPVVYDGEDLAEVARLTGLSEQGVVDAHTGTAWTAAFGGFAPGFVYLVAPGDPLDVPRRDTPRTAVPAGSVALAGTFSAVYPRRSPGGWQLIGRTDAVLWDETRESPTLIRPGDTVRYRAVRELVSVADDDAAGAVIAPETAAPHALTVDHPGTQTLVQDLGRPGLGDLGVVASGATDRPSAAQANRLVGNPEDRAVLEVLLGGLSLTARGHHVLALAGAPVTATITDASGEHTRSAPFCAPFALYDGERLTLDTPVAGLRCYVAVRGGVDVPEVLGSRSSDVMSGIGPRPLAAGENLPVGAAPRRAVGLPEAPATPVPDGDGAVSLRISLGPRDDWFTAGSLAVLTGRTWRVGSDSNRVGVRFEEPAGGQRLERARPEELASEGVAAGSLQVPHSGVPVLFLADHPVTGGYPVIAVVAPEDLPLAAQLAPGAAVCFVRDDDAAEPPVRETSPSDTPSGDTA</sequence>
<dbReference type="GO" id="GO:0016787">
    <property type="term" value="F:hydrolase activity"/>
    <property type="evidence" value="ECO:0007669"/>
    <property type="project" value="UniProtKB-KW"/>
</dbReference>
<evidence type="ECO:0000256" key="4">
    <source>
        <dbReference type="SAM" id="MobiDB-lite"/>
    </source>
</evidence>
<comment type="caution">
    <text evidence="7">The sequence shown here is derived from an EMBL/GenBank/DDBJ whole genome shotgun (WGS) entry which is preliminary data.</text>
</comment>
<evidence type="ECO:0000256" key="3">
    <source>
        <dbReference type="ARBA" id="ARBA00022840"/>
    </source>
</evidence>
<feature type="domain" description="Carboxyltransferase" evidence="5">
    <location>
        <begin position="21"/>
        <end position="210"/>
    </location>
</feature>
<dbReference type="InterPro" id="IPR029000">
    <property type="entry name" value="Cyclophilin-like_dom_sf"/>
</dbReference>
<feature type="domain" description="Carboxyltransferase" evidence="6">
    <location>
        <begin position="268"/>
        <end position="552"/>
    </location>
</feature>
<feature type="compositionally biased region" description="Polar residues" evidence="4">
    <location>
        <begin position="551"/>
        <end position="562"/>
    </location>
</feature>
<dbReference type="InterPro" id="IPR052708">
    <property type="entry name" value="PxpC"/>
</dbReference>
<feature type="region of interest" description="Disordered" evidence="4">
    <location>
        <begin position="541"/>
        <end position="562"/>
    </location>
</feature>
<proteinExistence type="predicted"/>
<name>A0A4Y4D4D2_KOCVA</name>
<evidence type="ECO:0000313" key="8">
    <source>
        <dbReference type="Proteomes" id="UP000315730"/>
    </source>
</evidence>
<dbReference type="SUPFAM" id="SSF50891">
    <property type="entry name" value="Cyclophilin-like"/>
    <property type="match status" value="2"/>
</dbReference>
<gene>
    <name evidence="7" type="ORF">KVA01_22130</name>
</gene>
<dbReference type="Gene3D" id="2.40.100.10">
    <property type="entry name" value="Cyclophilin-like"/>
    <property type="match status" value="2"/>
</dbReference>
<evidence type="ECO:0000313" key="7">
    <source>
        <dbReference type="EMBL" id="GED00059.1"/>
    </source>
</evidence>
<protein>
    <submittedName>
        <fullName evidence="7">Allophanate hydrolase</fullName>
    </submittedName>
</protein>
<dbReference type="InterPro" id="IPR003833">
    <property type="entry name" value="CT_C_D"/>
</dbReference>
<dbReference type="EMBL" id="BJNW01000022">
    <property type="protein sequence ID" value="GED00059.1"/>
    <property type="molecule type" value="Genomic_DNA"/>
</dbReference>